<proteinExistence type="predicted"/>
<reference evidence="2 3" key="1">
    <citation type="journal article" date="2014" name="Int. J. Syst. Evol. Microbiol.">
        <title>Complete genome sequence of Corynebacterium casei LMG S-19264T (=DSM 44701T), isolated from a smear-ripened cheese.</title>
        <authorList>
            <consortium name="US DOE Joint Genome Institute (JGI-PGF)"/>
            <person name="Walter F."/>
            <person name="Albersmeier A."/>
            <person name="Kalinowski J."/>
            <person name="Ruckert C."/>
        </authorList>
    </citation>
    <scope>NUCLEOTIDE SEQUENCE [LARGE SCALE GENOMIC DNA]</scope>
    <source>
        <strain evidence="2 3">KCTC 23968</strain>
    </source>
</reference>
<dbReference type="Proteomes" id="UP000600865">
    <property type="component" value="Unassembled WGS sequence"/>
</dbReference>
<keyword evidence="3" id="KW-1185">Reference proteome</keyword>
<comment type="caution">
    <text evidence="2">The sequence shown here is derived from an EMBL/GenBank/DDBJ whole genome shotgun (WGS) entry which is preliminary data.</text>
</comment>
<accession>A0A918KGA6</accession>
<evidence type="ECO:0000313" key="2">
    <source>
        <dbReference type="EMBL" id="GGX62420.1"/>
    </source>
</evidence>
<feature type="region of interest" description="Disordered" evidence="1">
    <location>
        <begin position="1"/>
        <end position="21"/>
    </location>
</feature>
<dbReference type="AlphaFoldDB" id="A0A918KGA6"/>
<organism evidence="2 3">
    <name type="scientific">Litorimonas cladophorae</name>
    <dbReference type="NCBI Taxonomy" id="1220491"/>
    <lineage>
        <taxon>Bacteria</taxon>
        <taxon>Pseudomonadati</taxon>
        <taxon>Pseudomonadota</taxon>
        <taxon>Alphaproteobacteria</taxon>
        <taxon>Maricaulales</taxon>
        <taxon>Robiginitomaculaceae</taxon>
    </lineage>
</organism>
<dbReference type="RefSeq" id="WP_189582283.1">
    <property type="nucleotide sequence ID" value="NZ_BMYV01000001.1"/>
</dbReference>
<gene>
    <name evidence="2" type="ORF">GCM10011309_10490</name>
</gene>
<evidence type="ECO:0000313" key="3">
    <source>
        <dbReference type="Proteomes" id="UP000600865"/>
    </source>
</evidence>
<name>A0A918KGA6_9PROT</name>
<sequence>MARPYRHKRSAEFLTTSSDTSPSVESLAFDFEDADTDEIEIRQAWRILVERTLPDAADLHQGWPVYRNHCFGRILLDNAVGQFWRDVIKPPAWKNTPLPVLQTAIDLGEGILNGDVDIWALNDASLLMRGKPLHGKVAAKRTRRKQARFTSKKGTKSR</sequence>
<evidence type="ECO:0000256" key="1">
    <source>
        <dbReference type="SAM" id="MobiDB-lite"/>
    </source>
</evidence>
<feature type="region of interest" description="Disordered" evidence="1">
    <location>
        <begin position="139"/>
        <end position="158"/>
    </location>
</feature>
<protein>
    <submittedName>
        <fullName evidence="2">Uncharacterized protein</fullName>
    </submittedName>
</protein>
<dbReference type="EMBL" id="BMYV01000001">
    <property type="protein sequence ID" value="GGX62420.1"/>
    <property type="molecule type" value="Genomic_DNA"/>
</dbReference>